<gene>
    <name evidence="1" type="ORF">SAMN04487974_1282</name>
</gene>
<dbReference type="AlphaFoldDB" id="A0A1G8ACF8"/>
<evidence type="ECO:0000313" key="1">
    <source>
        <dbReference type="EMBL" id="SDH18020.1"/>
    </source>
</evidence>
<dbReference type="Proteomes" id="UP000199495">
    <property type="component" value="Unassembled WGS sequence"/>
</dbReference>
<accession>A0A1G8ACF8</accession>
<dbReference type="STRING" id="440168.SAMN04487974_1282"/>
<protein>
    <submittedName>
        <fullName evidence="1">Uncharacterized protein</fullName>
    </submittedName>
</protein>
<evidence type="ECO:0000313" key="2">
    <source>
        <dbReference type="Proteomes" id="UP000199495"/>
    </source>
</evidence>
<dbReference type="EMBL" id="FNCS01000028">
    <property type="protein sequence ID" value="SDH18020.1"/>
    <property type="molecule type" value="Genomic_DNA"/>
</dbReference>
<organism evidence="1 2">
    <name type="scientific">Pelagibacterium luteolum</name>
    <dbReference type="NCBI Taxonomy" id="440168"/>
    <lineage>
        <taxon>Bacteria</taxon>
        <taxon>Pseudomonadati</taxon>
        <taxon>Pseudomonadota</taxon>
        <taxon>Alphaproteobacteria</taxon>
        <taxon>Hyphomicrobiales</taxon>
        <taxon>Devosiaceae</taxon>
        <taxon>Pelagibacterium</taxon>
    </lineage>
</organism>
<dbReference type="RefSeq" id="WP_342027607.1">
    <property type="nucleotide sequence ID" value="NZ_FNCS01000028.1"/>
</dbReference>
<reference evidence="1 2" key="1">
    <citation type="submission" date="2016-10" db="EMBL/GenBank/DDBJ databases">
        <authorList>
            <person name="de Groot N.N."/>
        </authorList>
    </citation>
    <scope>NUCLEOTIDE SEQUENCE [LARGE SCALE GENOMIC DNA]</scope>
    <source>
        <strain evidence="1 2">CGMCC 1.10267</strain>
    </source>
</reference>
<name>A0A1G8ACF8_9HYPH</name>
<proteinExistence type="predicted"/>
<sequence length="115" mass="12684">MQRNKVHAVKTIDRVAAELGETVDRIFDIAIEMETEDGVIWSIASPMTVARSPLLKMGSSASEISSKNTNQPDYDSAVALNGGLRPSGITLMIIWIRWRHSACPGIRRTQLSSMK</sequence>
<keyword evidence="2" id="KW-1185">Reference proteome</keyword>